<dbReference type="EMBL" id="JAPJDO010000027">
    <property type="protein sequence ID" value="MCX2939780.1"/>
    <property type="molecule type" value="Genomic_DNA"/>
</dbReference>
<keyword evidence="13" id="KW-0175">Coiled coil</keyword>
<evidence type="ECO:0000313" key="16">
    <source>
        <dbReference type="Proteomes" id="UP001300745"/>
    </source>
</evidence>
<keyword evidence="5" id="KW-0808">Transferase</keyword>
<comment type="cofactor">
    <cofactor evidence="1">
        <name>K(+)</name>
        <dbReference type="ChEBI" id="CHEBI:29103"/>
    </cofactor>
</comment>
<evidence type="ECO:0000256" key="5">
    <source>
        <dbReference type="ARBA" id="ARBA00022679"/>
    </source>
</evidence>
<dbReference type="InterPro" id="IPR015813">
    <property type="entry name" value="Pyrv/PenolPyrv_kinase-like_dom"/>
</dbReference>
<dbReference type="Pfam" id="PF00224">
    <property type="entry name" value="PK"/>
    <property type="match status" value="2"/>
</dbReference>
<dbReference type="InterPro" id="IPR040442">
    <property type="entry name" value="Pyrv_kinase-like_dom_sf"/>
</dbReference>
<accession>A0ABT3SJT7</accession>
<keyword evidence="8 15" id="KW-0418">Kinase</keyword>
<keyword evidence="11" id="KW-0324">Glycolysis</keyword>
<keyword evidence="16" id="KW-1185">Reference proteome</keyword>
<keyword evidence="6" id="KW-0479">Metal-binding</keyword>
<evidence type="ECO:0000256" key="6">
    <source>
        <dbReference type="ARBA" id="ARBA00022723"/>
    </source>
</evidence>
<keyword evidence="7" id="KW-0547">Nucleotide-binding</keyword>
<keyword evidence="12 15" id="KW-0670">Pyruvate</keyword>
<feature type="domain" description="Pyruvate kinase barrel" evidence="14">
    <location>
        <begin position="132"/>
        <end position="217"/>
    </location>
</feature>
<dbReference type="InterPro" id="IPR015806">
    <property type="entry name" value="Pyrv_Knase_insert_dom_sf"/>
</dbReference>
<evidence type="ECO:0000256" key="2">
    <source>
        <dbReference type="ARBA" id="ARBA00004997"/>
    </source>
</evidence>
<organism evidence="15 16">
    <name type="scientific">Mycobacterium pinniadriaticum</name>
    <dbReference type="NCBI Taxonomy" id="2994102"/>
    <lineage>
        <taxon>Bacteria</taxon>
        <taxon>Bacillati</taxon>
        <taxon>Actinomycetota</taxon>
        <taxon>Actinomycetes</taxon>
        <taxon>Mycobacteriales</taxon>
        <taxon>Mycobacteriaceae</taxon>
        <taxon>Mycobacterium</taxon>
    </lineage>
</organism>
<dbReference type="NCBIfam" id="NF011314">
    <property type="entry name" value="PRK14725.1"/>
    <property type="match status" value="1"/>
</dbReference>
<dbReference type="EC" id="2.7.1.40" evidence="4"/>
<dbReference type="Gene3D" id="3.20.20.60">
    <property type="entry name" value="Phosphoenolpyruvate-binding domains"/>
    <property type="match status" value="2"/>
</dbReference>
<keyword evidence="9" id="KW-0067">ATP-binding</keyword>
<dbReference type="Proteomes" id="UP001300745">
    <property type="component" value="Unassembled WGS sequence"/>
</dbReference>
<dbReference type="InterPro" id="IPR011037">
    <property type="entry name" value="Pyrv_Knase-like_insert_dom_sf"/>
</dbReference>
<keyword evidence="10" id="KW-0460">Magnesium</keyword>
<comment type="caution">
    <text evidence="15">The sequence shown here is derived from an EMBL/GenBank/DDBJ whole genome shotgun (WGS) entry which is preliminary data.</text>
</comment>
<name>A0ABT3SJT7_9MYCO</name>
<dbReference type="InterPro" id="IPR015793">
    <property type="entry name" value="Pyrv_Knase_brl"/>
</dbReference>
<feature type="coiled-coil region" evidence="13">
    <location>
        <begin position="1"/>
        <end position="28"/>
    </location>
</feature>
<dbReference type="RefSeq" id="WP_265999580.1">
    <property type="nucleotide sequence ID" value="NZ_JAPJDN010000027.1"/>
</dbReference>
<gene>
    <name evidence="15" type="ORF">ORI27_24075</name>
</gene>
<evidence type="ECO:0000256" key="10">
    <source>
        <dbReference type="ARBA" id="ARBA00022842"/>
    </source>
</evidence>
<protein>
    <recommendedName>
        <fullName evidence="4">pyruvate kinase</fullName>
        <ecNumber evidence="4">2.7.1.40</ecNumber>
    </recommendedName>
</protein>
<sequence length="604" mass="65454">MSAAAQQLDRLQDEVDALLARLTDAESRWRPWTDPVATENYSSAINLVHYWALRQVDLRDLQLRLADIGLSSLGRSEAHVRATLRVVSAAIAALRGQGWTPEVQDCAAIAQGAQLLERNAVELLGPAAEDRAARIMVTLPSEAAGDPTLVRLLLDSGMRIARINCAHDDATAWKAMAANVRAAAAAAGRPCLVAMDLGGPKLRTGPLEPGPQVVRLRPTRNAQGQVVAAARGWLTSARRPARPPEPGLATLPVDPEWLANRAEGDELVLRDTRGSKRRLLLAAAAPGGFVVTTEKTAYLGTGTVLKAGKRDLTEVGELPAIEQSIRLAAGDIVRLTRDCTPAPVDDDQPRRIGCTLPEVFDNAVVADRIYFDDGKLGGEVIAVAADSLDVRIDRPAHGTAKLRAGKGINVPDTDLPISALTDKDVADLAMVIELADFVQLSFVREPADVIRLFDELRRLGDHDLGVVLKIETRQAFEQLPQLLLTAMRRNRVGVMIARGDLAVETGFERMAELQEETLWLCEAAHLPVIWATQVLEQLATTGRPSRAEISDAAMAERAECVMLNKGPYIADAVVTLDDILGRMAGHEYKKSPLLRSLHSWRAKD</sequence>
<evidence type="ECO:0000256" key="8">
    <source>
        <dbReference type="ARBA" id="ARBA00022777"/>
    </source>
</evidence>
<dbReference type="Gene3D" id="2.40.33.10">
    <property type="entry name" value="PK beta-barrel domain-like"/>
    <property type="match status" value="2"/>
</dbReference>
<evidence type="ECO:0000259" key="14">
    <source>
        <dbReference type="Pfam" id="PF00224"/>
    </source>
</evidence>
<evidence type="ECO:0000256" key="4">
    <source>
        <dbReference type="ARBA" id="ARBA00012142"/>
    </source>
</evidence>
<feature type="domain" description="Pyruvate kinase barrel" evidence="14">
    <location>
        <begin position="323"/>
        <end position="564"/>
    </location>
</feature>
<reference evidence="15 16" key="1">
    <citation type="submission" date="2022-11" db="EMBL/GenBank/DDBJ databases">
        <title>Mycobacterium sp. nov.</title>
        <authorList>
            <person name="Papic B."/>
            <person name="Spicic S."/>
            <person name="Duvnjak S."/>
        </authorList>
    </citation>
    <scope>NUCLEOTIDE SEQUENCE [LARGE SCALE GENOMIC DNA]</scope>
    <source>
        <strain evidence="15 16">CVI_P4</strain>
    </source>
</reference>
<evidence type="ECO:0000256" key="12">
    <source>
        <dbReference type="ARBA" id="ARBA00023317"/>
    </source>
</evidence>
<evidence type="ECO:0000256" key="7">
    <source>
        <dbReference type="ARBA" id="ARBA00022741"/>
    </source>
</evidence>
<dbReference type="PANTHER" id="PTHR11817">
    <property type="entry name" value="PYRUVATE KINASE"/>
    <property type="match status" value="1"/>
</dbReference>
<comment type="pathway">
    <text evidence="2">Carbohydrate degradation; glycolysis; pyruvate from D-glyceraldehyde 3-phosphate: step 5/5.</text>
</comment>
<evidence type="ECO:0000256" key="9">
    <source>
        <dbReference type="ARBA" id="ARBA00022840"/>
    </source>
</evidence>
<dbReference type="InterPro" id="IPR001697">
    <property type="entry name" value="Pyr_Knase"/>
</dbReference>
<dbReference type="SUPFAM" id="SSF50800">
    <property type="entry name" value="PK beta-barrel domain-like"/>
    <property type="match status" value="1"/>
</dbReference>
<dbReference type="GO" id="GO:0016301">
    <property type="term" value="F:kinase activity"/>
    <property type="evidence" value="ECO:0007669"/>
    <property type="project" value="UniProtKB-KW"/>
</dbReference>
<evidence type="ECO:0000256" key="3">
    <source>
        <dbReference type="ARBA" id="ARBA00008663"/>
    </source>
</evidence>
<evidence type="ECO:0000313" key="15">
    <source>
        <dbReference type="EMBL" id="MCX2939780.1"/>
    </source>
</evidence>
<comment type="similarity">
    <text evidence="3">Belongs to the pyruvate kinase family.</text>
</comment>
<evidence type="ECO:0000256" key="13">
    <source>
        <dbReference type="SAM" id="Coils"/>
    </source>
</evidence>
<dbReference type="SUPFAM" id="SSF51621">
    <property type="entry name" value="Phosphoenolpyruvate/pyruvate domain"/>
    <property type="match status" value="1"/>
</dbReference>
<evidence type="ECO:0000256" key="1">
    <source>
        <dbReference type="ARBA" id="ARBA00001958"/>
    </source>
</evidence>
<proteinExistence type="inferred from homology"/>
<evidence type="ECO:0000256" key="11">
    <source>
        <dbReference type="ARBA" id="ARBA00023152"/>
    </source>
</evidence>